<dbReference type="STRING" id="656916.A0A2G7FI75"/>
<feature type="domain" description="CHAT" evidence="1">
    <location>
        <begin position="142"/>
        <end position="286"/>
    </location>
</feature>
<sequence length="287" mass="32457">MVKICWMYIPCEGKWKQAKTLLSHVQHPLDSLNGNTFWDFQGLKLIDVTRDELIEAESPSPFFALSYVFGGVKGAIVKRESVSSSGKIFRHRLPATIRDAITVCARVAEVDIVEELCPSLGLKPTKPNLQKQDILANQQHHILLKDWQTDPLTVGDLRDCNLYENPPFLAYLSACSTGMIQVYELSDKGIHVVSAFRLAGFQHVVGRLWEVSDEHCATVARVLYKTIRDEGMTDATVPRGLHRALRAFRGVELETALGQRDVVLLDEEDEEQEVTNYHWVPYIHFGI</sequence>
<keyword evidence="3" id="KW-1185">Reference proteome</keyword>
<dbReference type="Proteomes" id="UP000231358">
    <property type="component" value="Unassembled WGS sequence"/>
</dbReference>
<organism evidence="2 3">
    <name type="scientific">Aspergillus arachidicola</name>
    <dbReference type="NCBI Taxonomy" id="656916"/>
    <lineage>
        <taxon>Eukaryota</taxon>
        <taxon>Fungi</taxon>
        <taxon>Dikarya</taxon>
        <taxon>Ascomycota</taxon>
        <taxon>Pezizomycotina</taxon>
        <taxon>Eurotiomycetes</taxon>
        <taxon>Eurotiomycetidae</taxon>
        <taxon>Eurotiales</taxon>
        <taxon>Aspergillaceae</taxon>
        <taxon>Aspergillus</taxon>
        <taxon>Aspergillus subgen. Circumdati</taxon>
    </lineage>
</organism>
<dbReference type="InterPro" id="IPR024983">
    <property type="entry name" value="CHAT_dom"/>
</dbReference>
<name>A0A2G7FI75_9EURO</name>
<comment type="caution">
    <text evidence="2">The sequence shown here is derived from an EMBL/GenBank/DDBJ whole genome shotgun (WGS) entry which is preliminary data.</text>
</comment>
<dbReference type="EMBL" id="NEXV01000641">
    <property type="protein sequence ID" value="PIG79985.1"/>
    <property type="molecule type" value="Genomic_DNA"/>
</dbReference>
<evidence type="ECO:0000313" key="2">
    <source>
        <dbReference type="EMBL" id="PIG79985.1"/>
    </source>
</evidence>
<proteinExistence type="predicted"/>
<reference evidence="2 3" key="1">
    <citation type="submission" date="2017-05" db="EMBL/GenBank/DDBJ databases">
        <title>Genome sequence for an aflatoxigenic pathogen of Argentinian peanut, Aspergillus arachidicola.</title>
        <authorList>
            <person name="Moore G."/>
            <person name="Beltz S.B."/>
            <person name="Mack B.M."/>
        </authorList>
    </citation>
    <scope>NUCLEOTIDE SEQUENCE [LARGE SCALE GENOMIC DNA]</scope>
    <source>
        <strain evidence="2 3">CBS 117610</strain>
    </source>
</reference>
<dbReference type="Pfam" id="PF12770">
    <property type="entry name" value="CHAT"/>
    <property type="match status" value="1"/>
</dbReference>
<dbReference type="AlphaFoldDB" id="A0A2G7FI75"/>
<protein>
    <recommendedName>
        <fullName evidence="1">CHAT domain-containing protein</fullName>
    </recommendedName>
</protein>
<gene>
    <name evidence="2" type="ORF">AARAC_005166</name>
</gene>
<accession>A0A2G7FI75</accession>
<evidence type="ECO:0000313" key="3">
    <source>
        <dbReference type="Proteomes" id="UP000231358"/>
    </source>
</evidence>
<evidence type="ECO:0000259" key="1">
    <source>
        <dbReference type="Pfam" id="PF12770"/>
    </source>
</evidence>